<evidence type="ECO:0008006" key="4">
    <source>
        <dbReference type="Google" id="ProtNLM"/>
    </source>
</evidence>
<dbReference type="Pfam" id="PF17260">
    <property type="entry name" value="DUF5326"/>
    <property type="match status" value="1"/>
</dbReference>
<comment type="caution">
    <text evidence="2">The sequence shown here is derived from an EMBL/GenBank/DDBJ whole genome shotgun (WGS) entry which is preliminary data.</text>
</comment>
<protein>
    <recommendedName>
        <fullName evidence="4">NADH dehydrogenase subunit 6</fullName>
    </recommendedName>
</protein>
<gene>
    <name evidence="2" type="ORF">GCM10009681_14730</name>
</gene>
<dbReference type="InterPro" id="IPR020246">
    <property type="entry name" value="Uncharacterised_SCO3924"/>
</dbReference>
<accession>A0ABP4W3V5</accession>
<keyword evidence="1" id="KW-0812">Transmembrane</keyword>
<sequence length="63" mass="6738">MAKALLWVAIGVVVLLAVGSLVVSLVKTLVSLAFYLIVGALVVGGLWYVFHRLRSAATRGDQR</sequence>
<evidence type="ECO:0000313" key="2">
    <source>
        <dbReference type="EMBL" id="GAA1744850.1"/>
    </source>
</evidence>
<dbReference type="EMBL" id="BAAALS010000005">
    <property type="protein sequence ID" value="GAA1744850.1"/>
    <property type="molecule type" value="Genomic_DNA"/>
</dbReference>
<keyword evidence="1" id="KW-1133">Transmembrane helix</keyword>
<proteinExistence type="predicted"/>
<feature type="transmembrane region" description="Helical" evidence="1">
    <location>
        <begin position="29"/>
        <end position="50"/>
    </location>
</feature>
<name>A0ABP4W3V5_9ACTN</name>
<keyword evidence="3" id="KW-1185">Reference proteome</keyword>
<evidence type="ECO:0000256" key="1">
    <source>
        <dbReference type="SAM" id="Phobius"/>
    </source>
</evidence>
<dbReference type="RefSeq" id="WP_344078253.1">
    <property type="nucleotide sequence ID" value="NZ_BAAALS010000005.1"/>
</dbReference>
<keyword evidence="1" id="KW-0472">Membrane</keyword>
<reference evidence="3" key="1">
    <citation type="journal article" date="2019" name="Int. J. Syst. Evol. Microbiol.">
        <title>The Global Catalogue of Microorganisms (GCM) 10K type strain sequencing project: providing services to taxonomists for standard genome sequencing and annotation.</title>
        <authorList>
            <consortium name="The Broad Institute Genomics Platform"/>
            <consortium name="The Broad Institute Genome Sequencing Center for Infectious Disease"/>
            <person name="Wu L."/>
            <person name="Ma J."/>
        </authorList>
    </citation>
    <scope>NUCLEOTIDE SEQUENCE [LARGE SCALE GENOMIC DNA]</scope>
    <source>
        <strain evidence="3">JCM 13249</strain>
    </source>
</reference>
<evidence type="ECO:0000313" key="3">
    <source>
        <dbReference type="Proteomes" id="UP001500655"/>
    </source>
</evidence>
<organism evidence="2 3">
    <name type="scientific">Luedemannella helvata</name>
    <dbReference type="NCBI Taxonomy" id="349315"/>
    <lineage>
        <taxon>Bacteria</taxon>
        <taxon>Bacillati</taxon>
        <taxon>Actinomycetota</taxon>
        <taxon>Actinomycetes</taxon>
        <taxon>Micromonosporales</taxon>
        <taxon>Micromonosporaceae</taxon>
        <taxon>Luedemannella</taxon>
    </lineage>
</organism>
<dbReference type="Proteomes" id="UP001500655">
    <property type="component" value="Unassembled WGS sequence"/>
</dbReference>